<dbReference type="PANTHER" id="PTHR33420:SF3">
    <property type="entry name" value="FIMBRIAL SUBUNIT ELFA"/>
    <property type="match status" value="1"/>
</dbReference>
<keyword evidence="1 2" id="KW-0732">Signal</keyword>
<dbReference type="GO" id="GO:0009289">
    <property type="term" value="C:pilus"/>
    <property type="evidence" value="ECO:0007669"/>
    <property type="project" value="InterPro"/>
</dbReference>
<dbReference type="Proteomes" id="UP000236649">
    <property type="component" value="Chromosome 2"/>
</dbReference>
<dbReference type="GO" id="GO:0043709">
    <property type="term" value="P:cell adhesion involved in single-species biofilm formation"/>
    <property type="evidence" value="ECO:0007669"/>
    <property type="project" value="TreeGrafter"/>
</dbReference>
<protein>
    <submittedName>
        <fullName evidence="4 5">Fimbrial protein</fullName>
    </submittedName>
</protein>
<evidence type="ECO:0000313" key="6">
    <source>
        <dbReference type="Proteomes" id="UP000004980"/>
    </source>
</evidence>
<evidence type="ECO:0000313" key="7">
    <source>
        <dbReference type="Proteomes" id="UP000236649"/>
    </source>
</evidence>
<dbReference type="Gene3D" id="2.60.40.1090">
    <property type="entry name" value="Fimbrial-type adhesion domain"/>
    <property type="match status" value="1"/>
</dbReference>
<organism evidence="4 7">
    <name type="scientific">Paraburkholderia hospita</name>
    <dbReference type="NCBI Taxonomy" id="169430"/>
    <lineage>
        <taxon>Bacteria</taxon>
        <taxon>Pseudomonadati</taxon>
        <taxon>Pseudomonadota</taxon>
        <taxon>Betaproteobacteria</taxon>
        <taxon>Burkholderiales</taxon>
        <taxon>Burkholderiaceae</taxon>
        <taxon>Paraburkholderia</taxon>
    </lineage>
</organism>
<dbReference type="InterPro" id="IPR008966">
    <property type="entry name" value="Adhesion_dom_sf"/>
</dbReference>
<dbReference type="SUPFAM" id="SSF49401">
    <property type="entry name" value="Bacterial adhesins"/>
    <property type="match status" value="1"/>
</dbReference>
<dbReference type="Proteomes" id="UP000004980">
    <property type="component" value="Unassembled WGS sequence"/>
</dbReference>
<accession>A0AAN1JF66</accession>
<feature type="signal peptide" evidence="2">
    <location>
        <begin position="1"/>
        <end position="35"/>
    </location>
</feature>
<dbReference type="KEGG" id="phs:C2L64_32335"/>
<dbReference type="Pfam" id="PF00419">
    <property type="entry name" value="Fimbrial"/>
    <property type="match status" value="1"/>
</dbReference>
<feature type="chain" id="PRO_5042881983" evidence="2">
    <location>
        <begin position="36"/>
        <end position="351"/>
    </location>
</feature>
<dbReference type="EMBL" id="CP026106">
    <property type="protein sequence ID" value="AUT72792.1"/>
    <property type="molecule type" value="Genomic_DNA"/>
</dbReference>
<proteinExistence type="predicted"/>
<reference evidence="5 6" key="1">
    <citation type="journal article" date="2012" name="J. Bacteriol.">
        <title>Draft Genome Sequence of the Soil Bacterium Burkholderia terrae Strain BS001, Which Interacts with Fungal Surface Structures.</title>
        <authorList>
            <person name="Nazir R."/>
            <person name="Hansen M.A."/>
            <person name="Sorensen S."/>
            <person name="van Elsas J.D."/>
        </authorList>
    </citation>
    <scope>NUCLEOTIDE SEQUENCE [LARGE SCALE GENOMIC DNA]</scope>
    <source>
        <strain evidence="5 6">BS001</strain>
    </source>
</reference>
<name>A0AAN1JF66_9BURK</name>
<dbReference type="AlphaFoldDB" id="A0AAN1JF66"/>
<evidence type="ECO:0000313" key="5">
    <source>
        <dbReference type="EMBL" id="EIM97222.1"/>
    </source>
</evidence>
<sequence>MNMTAMSRGNGRWFGRLLQLAMLVSVMLAAPAANAQIVNCYALTNGGYAPAVGTNPFPRDAPTGSTSSSFSTTVGFQCDGYPRADRDIFITFTINPSGLVPGFRDVYPTNIGGVGVRYTVSNGAGTSCRGMPATISGSLKVTCHQPPSPKSRRINYHLDVAAQFVKTGPFNSGALATIPSVTANLTRNNQSGTVALGTYFTGASGSFINTACSVRQPAIQVPMPVATRRQLGSVGATSGATPFAIALDCDPGVRVAMTMTDATTPSNRSCTLSLAPDSTARGVGYQIIFGGQTICFGPDSPTAGTTNQFVASDTPTSGGPLSVPFQVRYVRTGDLNAGSANALATFTMSYQ</sequence>
<keyword evidence="6" id="KW-1185">Reference proteome</keyword>
<evidence type="ECO:0000256" key="2">
    <source>
        <dbReference type="SAM" id="SignalP"/>
    </source>
</evidence>
<feature type="domain" description="Fimbrial-type adhesion" evidence="3">
    <location>
        <begin position="205"/>
        <end position="351"/>
    </location>
</feature>
<evidence type="ECO:0000259" key="3">
    <source>
        <dbReference type="Pfam" id="PF00419"/>
    </source>
</evidence>
<dbReference type="InterPro" id="IPR050263">
    <property type="entry name" value="Bact_Fimbrial_Adh_Pro"/>
</dbReference>
<dbReference type="PANTHER" id="PTHR33420">
    <property type="entry name" value="FIMBRIAL SUBUNIT ELFA-RELATED"/>
    <property type="match status" value="1"/>
</dbReference>
<dbReference type="InterPro" id="IPR036937">
    <property type="entry name" value="Adhesion_dom_fimbrial_sf"/>
</dbReference>
<evidence type="ECO:0000313" key="4">
    <source>
        <dbReference type="EMBL" id="AUT72792.1"/>
    </source>
</evidence>
<gene>
    <name evidence="4" type="ORF">C2L64_32335</name>
    <name evidence="5" type="ORF">WQE_29913</name>
</gene>
<evidence type="ECO:0000256" key="1">
    <source>
        <dbReference type="ARBA" id="ARBA00022729"/>
    </source>
</evidence>
<dbReference type="InterPro" id="IPR000259">
    <property type="entry name" value="Adhesion_dom_fimbrial"/>
</dbReference>
<dbReference type="EMBL" id="AKAU01000168">
    <property type="protein sequence ID" value="EIM97222.1"/>
    <property type="molecule type" value="Genomic_DNA"/>
</dbReference>
<dbReference type="Gene3D" id="2.60.40.3310">
    <property type="match status" value="1"/>
</dbReference>
<reference evidence="4 7" key="2">
    <citation type="submission" date="2018-01" db="EMBL/GenBank/DDBJ databases">
        <title>Species boundaries and ecological features among Paraburkholderia terrae DSMZ17804T, P. hospita DSMZ17164T and P. caribensis DSMZ13236T.</title>
        <authorList>
            <person name="Pratama A.A."/>
        </authorList>
    </citation>
    <scope>NUCLEOTIDE SEQUENCE [LARGE SCALE GENOMIC DNA]</scope>
    <source>
        <strain evidence="4 7">DSM 17164</strain>
    </source>
</reference>